<dbReference type="Pfam" id="PF02645">
    <property type="entry name" value="DegV"/>
    <property type="match status" value="1"/>
</dbReference>
<proteinExistence type="predicted"/>
<dbReference type="NCBIfam" id="TIGR00762">
    <property type="entry name" value="DegV"/>
    <property type="match status" value="1"/>
</dbReference>
<evidence type="ECO:0000256" key="1">
    <source>
        <dbReference type="ARBA" id="ARBA00023121"/>
    </source>
</evidence>
<dbReference type="RefSeq" id="WP_144640966.1">
    <property type="nucleotide sequence ID" value="NZ_BNAX01000010.1"/>
</dbReference>
<dbReference type="AlphaFoldDB" id="A0A558A8L4"/>
<dbReference type="PROSITE" id="PS51482">
    <property type="entry name" value="DEGV"/>
    <property type="match status" value="1"/>
</dbReference>
<dbReference type="Proteomes" id="UP000318578">
    <property type="component" value="Unassembled WGS sequence"/>
</dbReference>
<keyword evidence="3" id="KW-1185">Reference proteome</keyword>
<dbReference type="EMBL" id="VJZA01000034">
    <property type="protein sequence ID" value="TVT20604.1"/>
    <property type="molecule type" value="Genomic_DNA"/>
</dbReference>
<dbReference type="Gene3D" id="3.30.1180.10">
    <property type="match status" value="1"/>
</dbReference>
<reference evidence="2 3" key="1">
    <citation type="submission" date="2019-07" db="EMBL/GenBank/DDBJ databases">
        <title>New species of Amycolatopsis and Streptomyces.</title>
        <authorList>
            <person name="Duangmal K."/>
            <person name="Teo W.F.A."/>
            <person name="Lipun K."/>
        </authorList>
    </citation>
    <scope>NUCLEOTIDE SEQUENCE [LARGE SCALE GENOMIC DNA]</scope>
    <source>
        <strain evidence="2 3">JCM 30562</strain>
    </source>
</reference>
<dbReference type="InterPro" id="IPR050270">
    <property type="entry name" value="DegV_domain_contain"/>
</dbReference>
<dbReference type="SUPFAM" id="SSF82549">
    <property type="entry name" value="DAK1/DegV-like"/>
    <property type="match status" value="1"/>
</dbReference>
<protein>
    <submittedName>
        <fullName evidence="2">DegV family protein</fullName>
    </submittedName>
</protein>
<name>A0A558A8L4_9PSEU</name>
<dbReference type="PANTHER" id="PTHR33434:SF2">
    <property type="entry name" value="FATTY ACID-BINDING PROTEIN TM_1468"/>
    <property type="match status" value="1"/>
</dbReference>
<dbReference type="InterPro" id="IPR043168">
    <property type="entry name" value="DegV_C"/>
</dbReference>
<comment type="caution">
    <text evidence="2">The sequence shown here is derived from an EMBL/GenBank/DDBJ whole genome shotgun (WGS) entry which is preliminary data.</text>
</comment>
<evidence type="ECO:0000313" key="2">
    <source>
        <dbReference type="EMBL" id="TVT20604.1"/>
    </source>
</evidence>
<evidence type="ECO:0000313" key="3">
    <source>
        <dbReference type="Proteomes" id="UP000318578"/>
    </source>
</evidence>
<dbReference type="OrthoDB" id="9760324at2"/>
<dbReference type="InterPro" id="IPR003797">
    <property type="entry name" value="DegV"/>
</dbReference>
<dbReference type="Gene3D" id="3.40.50.10170">
    <property type="match status" value="1"/>
</dbReference>
<sequence>MSTHVAVVTDSTASLPDQLVQQWGIKVIQLQLQVDDRIDDESRFDRGELVESLRANRNVATAPPDPGAFFWAYQDAASAGASAIVSVHISGRMSATVHAARQAADQVRIPVYTLDSGTVGMSLGFAVLSAARAAAAGAQVNRVIEAAERRFTSTSELIYVDTLEYLRRGGRVGAASAMLGTALSIKPLLTVQSGEVAPLSRVPGAKRAMNKLIDIAAQRAGSHPSEVSVSCFRPTDRELSVVGQLRQRIPNLRDLSIVEASVVVGSHVGPGAMSITVAPV</sequence>
<accession>A0A558A8L4</accession>
<dbReference type="PANTHER" id="PTHR33434">
    <property type="entry name" value="DEGV DOMAIN-CONTAINING PROTEIN DR_1986-RELATED"/>
    <property type="match status" value="1"/>
</dbReference>
<keyword evidence="1" id="KW-0446">Lipid-binding</keyword>
<gene>
    <name evidence="2" type="ORF">FNH06_19925</name>
</gene>
<organism evidence="2 3">
    <name type="scientific">Amycolatopsis acidiphila</name>
    <dbReference type="NCBI Taxonomy" id="715473"/>
    <lineage>
        <taxon>Bacteria</taxon>
        <taxon>Bacillati</taxon>
        <taxon>Actinomycetota</taxon>
        <taxon>Actinomycetes</taxon>
        <taxon>Pseudonocardiales</taxon>
        <taxon>Pseudonocardiaceae</taxon>
        <taxon>Amycolatopsis</taxon>
    </lineage>
</organism>
<dbReference type="GO" id="GO:0008289">
    <property type="term" value="F:lipid binding"/>
    <property type="evidence" value="ECO:0007669"/>
    <property type="project" value="UniProtKB-KW"/>
</dbReference>